<protein>
    <recommendedName>
        <fullName evidence="5">DNA-damage-inducible protein J</fullName>
    </recommendedName>
</protein>
<evidence type="ECO:0000313" key="3">
    <source>
        <dbReference type="EMBL" id="GAN37471.1"/>
    </source>
</evidence>
<dbReference type="PANTHER" id="PTHR38781">
    <property type="entry name" value="ANTITOXIN DINJ-RELATED"/>
    <property type="match status" value="1"/>
</dbReference>
<gene>
    <name evidence="3" type="ORF">LC0644_2060</name>
</gene>
<dbReference type="GO" id="GO:0044010">
    <property type="term" value="P:single-species biofilm formation"/>
    <property type="evidence" value="ECO:0007669"/>
    <property type="project" value="InterPro"/>
</dbReference>
<proteinExistence type="inferred from homology"/>
<keyword evidence="2" id="KW-1277">Toxin-antitoxin system</keyword>
<dbReference type="GO" id="GO:0006355">
    <property type="term" value="P:regulation of DNA-templated transcription"/>
    <property type="evidence" value="ECO:0007669"/>
    <property type="project" value="InterPro"/>
</dbReference>
<dbReference type="InterPro" id="IPR013321">
    <property type="entry name" value="Arc_rbn_hlx_hlx"/>
</dbReference>
<dbReference type="Proteomes" id="UP000032552">
    <property type="component" value="Unassembled WGS sequence"/>
</dbReference>
<accession>A0A0C9PR61</accession>
<evidence type="ECO:0000313" key="4">
    <source>
        <dbReference type="Proteomes" id="UP000032552"/>
    </source>
</evidence>
<comment type="caution">
    <text evidence="3">The sequence shown here is derived from an EMBL/GenBank/DDBJ whole genome shotgun (WGS) entry which is preliminary data.</text>
</comment>
<sequence>MMATKKSAVITIRLDASTKDEAKKVFEALGMDMSTGINVYLKQVVRDQALPFNPTIKDPLDQATERSLQDLKNGRYEDFTNLADLFKDLHHDH</sequence>
<evidence type="ECO:0000256" key="1">
    <source>
        <dbReference type="ARBA" id="ARBA00010562"/>
    </source>
</evidence>
<name>A0A0C9PR61_LACPA</name>
<dbReference type="InterPro" id="IPR007337">
    <property type="entry name" value="RelB/DinJ"/>
</dbReference>
<dbReference type="PIRSF" id="PIRSF003108">
    <property type="entry name" value="DinJ"/>
    <property type="match status" value="1"/>
</dbReference>
<dbReference type="InterPro" id="IPR026262">
    <property type="entry name" value="DinJ"/>
</dbReference>
<organism evidence="3 4">
    <name type="scientific">Lacticaseibacillus paracasei NRIC 0644</name>
    <dbReference type="NCBI Taxonomy" id="1435038"/>
    <lineage>
        <taxon>Bacteria</taxon>
        <taxon>Bacillati</taxon>
        <taxon>Bacillota</taxon>
        <taxon>Bacilli</taxon>
        <taxon>Lactobacillales</taxon>
        <taxon>Lactobacillaceae</taxon>
        <taxon>Lacticaseibacillus</taxon>
    </lineage>
</organism>
<dbReference type="GO" id="GO:0000987">
    <property type="term" value="F:cis-regulatory region sequence-specific DNA binding"/>
    <property type="evidence" value="ECO:0007669"/>
    <property type="project" value="InterPro"/>
</dbReference>
<dbReference type="AlphaFoldDB" id="A0A0C9PR61"/>
<evidence type="ECO:0000256" key="2">
    <source>
        <dbReference type="ARBA" id="ARBA00022649"/>
    </source>
</evidence>
<dbReference type="NCBIfam" id="TIGR02384">
    <property type="entry name" value="RelB_DinJ"/>
    <property type="match status" value="1"/>
</dbReference>
<dbReference type="GO" id="GO:0015643">
    <property type="term" value="F:toxic substance binding"/>
    <property type="evidence" value="ECO:0007669"/>
    <property type="project" value="InterPro"/>
</dbReference>
<comment type="similarity">
    <text evidence="1">Belongs to the RelB/DinJ antitoxin family.</text>
</comment>
<dbReference type="Pfam" id="PF04221">
    <property type="entry name" value="RelB"/>
    <property type="match status" value="1"/>
</dbReference>
<dbReference type="EMBL" id="BAYM01000161">
    <property type="protein sequence ID" value="GAN37471.1"/>
    <property type="molecule type" value="Genomic_DNA"/>
</dbReference>
<evidence type="ECO:0008006" key="5">
    <source>
        <dbReference type="Google" id="ProtNLM"/>
    </source>
</evidence>
<reference evidence="4" key="1">
    <citation type="submission" date="2014-05" db="EMBL/GenBank/DDBJ databases">
        <title>Whole genome sequencing of Lactobacillus casei NRIC0644.</title>
        <authorList>
            <person name="Atarashi H."/>
            <person name="Yoshida Y."/>
            <person name="Fujimura S."/>
            <person name="Tanaka N."/>
            <person name="Shiwa Y."/>
            <person name="Yoshikawa H."/>
            <person name="Okada S."/>
            <person name="Nakagawa J."/>
        </authorList>
    </citation>
    <scope>NUCLEOTIDE SEQUENCE [LARGE SCALE GENOMIC DNA]</scope>
    <source>
        <strain evidence="4">NRIC0644</strain>
    </source>
</reference>
<dbReference type="GO" id="GO:0006351">
    <property type="term" value="P:DNA-templated transcription"/>
    <property type="evidence" value="ECO:0007669"/>
    <property type="project" value="TreeGrafter"/>
</dbReference>
<dbReference type="PANTHER" id="PTHR38781:SF1">
    <property type="entry name" value="ANTITOXIN DINJ-RELATED"/>
    <property type="match status" value="1"/>
</dbReference>
<dbReference type="Gene3D" id="1.10.1220.10">
    <property type="entry name" value="Met repressor-like"/>
    <property type="match status" value="1"/>
</dbReference>